<dbReference type="PANTHER" id="PTHR43377:SF6">
    <property type="entry name" value="GFO_IDH_MOCA-LIKE OXIDOREDUCTASE N-TERMINAL DOMAIN-CONTAINING PROTEIN"/>
    <property type="match status" value="1"/>
</dbReference>
<proteinExistence type="predicted"/>
<dbReference type="Proteomes" id="UP000176997">
    <property type="component" value="Unassembled WGS sequence"/>
</dbReference>
<dbReference type="AlphaFoldDB" id="A0A1G2S458"/>
<reference evidence="2 3" key="1">
    <citation type="journal article" date="2016" name="Nat. Commun.">
        <title>Thousands of microbial genomes shed light on interconnected biogeochemical processes in an aquifer system.</title>
        <authorList>
            <person name="Anantharaman K."/>
            <person name="Brown C.T."/>
            <person name="Hug L.A."/>
            <person name="Sharon I."/>
            <person name="Castelle C.J."/>
            <person name="Probst A.J."/>
            <person name="Thomas B.C."/>
            <person name="Singh A."/>
            <person name="Wilkins M.J."/>
            <person name="Karaoz U."/>
            <person name="Brodie E.L."/>
            <person name="Williams K.H."/>
            <person name="Hubbard S.S."/>
            <person name="Banfield J.F."/>
        </authorList>
    </citation>
    <scope>NUCLEOTIDE SEQUENCE [LARGE SCALE GENOMIC DNA]</scope>
</reference>
<evidence type="ECO:0000313" key="2">
    <source>
        <dbReference type="EMBL" id="OHA79884.1"/>
    </source>
</evidence>
<dbReference type="InterPro" id="IPR036291">
    <property type="entry name" value="NAD(P)-bd_dom_sf"/>
</dbReference>
<gene>
    <name evidence="2" type="ORF">A2675_01425</name>
</gene>
<dbReference type="Gene3D" id="3.40.50.720">
    <property type="entry name" value="NAD(P)-binding Rossmann-like Domain"/>
    <property type="match status" value="1"/>
</dbReference>
<accession>A0A1G2S458</accession>
<protein>
    <recommendedName>
        <fullName evidence="1">Gfo/Idh/MocA-like oxidoreductase N-terminal domain-containing protein</fullName>
    </recommendedName>
</protein>
<name>A0A1G2S458_9BACT</name>
<dbReference type="Gene3D" id="3.30.360.10">
    <property type="entry name" value="Dihydrodipicolinate Reductase, domain 2"/>
    <property type="match status" value="1"/>
</dbReference>
<dbReference type="SUPFAM" id="SSF51735">
    <property type="entry name" value="NAD(P)-binding Rossmann-fold domains"/>
    <property type="match status" value="1"/>
</dbReference>
<evidence type="ECO:0000259" key="1">
    <source>
        <dbReference type="Pfam" id="PF01408"/>
    </source>
</evidence>
<dbReference type="Pfam" id="PF01408">
    <property type="entry name" value="GFO_IDH_MocA"/>
    <property type="match status" value="1"/>
</dbReference>
<dbReference type="InterPro" id="IPR051450">
    <property type="entry name" value="Gfo/Idh/MocA_Oxidoreductases"/>
</dbReference>
<organism evidence="2 3">
    <name type="scientific">Candidatus Yonathbacteria bacterium RIFCSPHIGHO2_01_FULL_51_10</name>
    <dbReference type="NCBI Taxonomy" id="1802723"/>
    <lineage>
        <taxon>Bacteria</taxon>
        <taxon>Candidatus Yonathiibacteriota</taxon>
    </lineage>
</organism>
<dbReference type="PANTHER" id="PTHR43377">
    <property type="entry name" value="BILIVERDIN REDUCTASE A"/>
    <property type="match status" value="1"/>
</dbReference>
<dbReference type="GO" id="GO:0000166">
    <property type="term" value="F:nucleotide binding"/>
    <property type="evidence" value="ECO:0007669"/>
    <property type="project" value="InterPro"/>
</dbReference>
<dbReference type="InterPro" id="IPR000683">
    <property type="entry name" value="Gfo/Idh/MocA-like_OxRdtase_N"/>
</dbReference>
<dbReference type="EMBL" id="MHUS01000040">
    <property type="protein sequence ID" value="OHA79884.1"/>
    <property type="molecule type" value="Genomic_DNA"/>
</dbReference>
<comment type="caution">
    <text evidence="2">The sequence shown here is derived from an EMBL/GenBank/DDBJ whole genome shotgun (WGS) entry which is preliminary data.</text>
</comment>
<feature type="domain" description="Gfo/Idh/MocA-like oxidoreductase N-terminal" evidence="1">
    <location>
        <begin position="9"/>
        <end position="127"/>
    </location>
</feature>
<dbReference type="STRING" id="1802723.A2675_01425"/>
<evidence type="ECO:0000313" key="3">
    <source>
        <dbReference type="Proteomes" id="UP000176997"/>
    </source>
</evidence>
<sequence length="302" mass="34149">MNKNPAKKINVVIVGIGRWGKKLLAEFHAHANVLYCVHAGGKGNASWVRTHYPHISIVTSYEEILKDPMINAVVIATPIETHFDMTNKALLAGKHVFVEKPLAKNKNEARALVSLASKRKLVLFTGYVFLYHDIFRKLQKKLSTERIIAMYSTWEKYGTFNEDIYWNLLPHDLAITIALAGSIKKLTPAFKKGYISKNDVVLLHGTTKTNVHCVFYINRHSLTTNKTVLITTKEHHYLWEKDTLWETPVSDPGKKGVVHRASQTSLKNEIVEFIAQTKNTKRSRPYGDVSTSVTATVEKLLA</sequence>